<reference evidence="2 3" key="1">
    <citation type="submission" date="2018-10" db="EMBL/GenBank/DDBJ databases">
        <title>Oceanobacillus sp. YLB-02 draft genome.</title>
        <authorList>
            <person name="Yu L."/>
        </authorList>
    </citation>
    <scope>NUCLEOTIDE SEQUENCE [LARGE SCALE GENOMIC DNA]</scope>
    <source>
        <strain evidence="2 3">YLB-02</strain>
    </source>
</reference>
<evidence type="ECO:0000313" key="2">
    <source>
        <dbReference type="EMBL" id="RLL41096.1"/>
    </source>
</evidence>
<dbReference type="AlphaFoldDB" id="A0A498D9J8"/>
<dbReference type="InterPro" id="IPR050266">
    <property type="entry name" value="AB_hydrolase_sf"/>
</dbReference>
<gene>
    <name evidence="2" type="ORF">D8M04_17785</name>
</gene>
<proteinExistence type="predicted"/>
<dbReference type="OrthoDB" id="9805423at2"/>
<evidence type="ECO:0000259" key="1">
    <source>
        <dbReference type="Pfam" id="PF00561"/>
    </source>
</evidence>
<keyword evidence="3" id="KW-1185">Reference proteome</keyword>
<dbReference type="SUPFAM" id="SSF53474">
    <property type="entry name" value="alpha/beta-Hydrolases"/>
    <property type="match status" value="1"/>
</dbReference>
<dbReference type="Pfam" id="PF00561">
    <property type="entry name" value="Abhydrolase_1"/>
    <property type="match status" value="1"/>
</dbReference>
<comment type="caution">
    <text evidence="2">The sequence shown here is derived from an EMBL/GenBank/DDBJ whole genome shotgun (WGS) entry which is preliminary data.</text>
</comment>
<dbReference type="RefSeq" id="WP_121524758.1">
    <property type="nucleotide sequence ID" value="NZ_RCHR01000009.1"/>
</dbReference>
<dbReference type="EMBL" id="RCHR01000009">
    <property type="protein sequence ID" value="RLL41096.1"/>
    <property type="molecule type" value="Genomic_DNA"/>
</dbReference>
<feature type="domain" description="AB hydrolase-1" evidence="1">
    <location>
        <begin position="22"/>
        <end position="236"/>
    </location>
</feature>
<protein>
    <submittedName>
        <fullName evidence="2">Alpha/beta hydrolase</fullName>
    </submittedName>
</protein>
<dbReference type="PRINTS" id="PR00111">
    <property type="entry name" value="ABHYDROLASE"/>
</dbReference>
<dbReference type="InterPro" id="IPR029058">
    <property type="entry name" value="AB_hydrolase_fold"/>
</dbReference>
<sequence length="262" mass="29568">MPYYITDDGIDIYYECIGNGEPLVFIHGLGASSEMYKPQVEYFKKEFKVVIIDLRGNGKSGKLECLKDEVLDTQIKDVIQILDHLEIEQSSFVGVSYGGVFIQKFAITYPNVVNSLIISDSFCDTSTDSLQKALAMFGAKQTWILRLPNKWLAKLTTSSYKNWPLAGSEMKKVIVNMRKRETILQRKTINNIKLNNDLSTLDVPVLCLVGDNTKLGIKMMEQVSNLTDGELVVIEDSFDPSNLCQPTVFNTITHEFLQKVFS</sequence>
<dbReference type="Proteomes" id="UP000270219">
    <property type="component" value="Unassembled WGS sequence"/>
</dbReference>
<keyword evidence="2" id="KW-0378">Hydrolase</keyword>
<dbReference type="PANTHER" id="PTHR43798">
    <property type="entry name" value="MONOACYLGLYCEROL LIPASE"/>
    <property type="match status" value="1"/>
</dbReference>
<dbReference type="GO" id="GO:0016787">
    <property type="term" value="F:hydrolase activity"/>
    <property type="evidence" value="ECO:0007669"/>
    <property type="project" value="UniProtKB-KW"/>
</dbReference>
<organism evidence="2 3">
    <name type="scientific">Oceanobacillus piezotolerans</name>
    <dbReference type="NCBI Taxonomy" id="2448030"/>
    <lineage>
        <taxon>Bacteria</taxon>
        <taxon>Bacillati</taxon>
        <taxon>Bacillota</taxon>
        <taxon>Bacilli</taxon>
        <taxon>Bacillales</taxon>
        <taxon>Bacillaceae</taxon>
        <taxon>Oceanobacillus</taxon>
    </lineage>
</organism>
<dbReference type="Gene3D" id="3.40.50.1820">
    <property type="entry name" value="alpha/beta hydrolase"/>
    <property type="match status" value="1"/>
</dbReference>
<dbReference type="InterPro" id="IPR000073">
    <property type="entry name" value="AB_hydrolase_1"/>
</dbReference>
<evidence type="ECO:0000313" key="3">
    <source>
        <dbReference type="Proteomes" id="UP000270219"/>
    </source>
</evidence>
<accession>A0A498D9J8</accession>
<name>A0A498D9J8_9BACI</name>